<gene>
    <name evidence="1" type="ORF">LTR37_001626</name>
</gene>
<reference evidence="1" key="1">
    <citation type="submission" date="2023-07" db="EMBL/GenBank/DDBJ databases">
        <title>Black Yeasts Isolated from many extreme environments.</title>
        <authorList>
            <person name="Coleine C."/>
            <person name="Stajich J.E."/>
            <person name="Selbmann L."/>
        </authorList>
    </citation>
    <scope>NUCLEOTIDE SEQUENCE</scope>
    <source>
        <strain evidence="1">CCFEE 5714</strain>
    </source>
</reference>
<evidence type="ECO:0000313" key="1">
    <source>
        <dbReference type="EMBL" id="KAK3723745.1"/>
    </source>
</evidence>
<dbReference type="EMBL" id="JAUTXU010000008">
    <property type="protein sequence ID" value="KAK3723745.1"/>
    <property type="molecule type" value="Genomic_DNA"/>
</dbReference>
<evidence type="ECO:0000313" key="2">
    <source>
        <dbReference type="Proteomes" id="UP001281147"/>
    </source>
</evidence>
<protein>
    <submittedName>
        <fullName evidence="1">Uncharacterized protein</fullName>
    </submittedName>
</protein>
<organism evidence="1 2">
    <name type="scientific">Vermiconidia calcicola</name>
    <dbReference type="NCBI Taxonomy" id="1690605"/>
    <lineage>
        <taxon>Eukaryota</taxon>
        <taxon>Fungi</taxon>
        <taxon>Dikarya</taxon>
        <taxon>Ascomycota</taxon>
        <taxon>Pezizomycotina</taxon>
        <taxon>Dothideomycetes</taxon>
        <taxon>Dothideomycetidae</taxon>
        <taxon>Mycosphaerellales</taxon>
        <taxon>Extremaceae</taxon>
        <taxon>Vermiconidia</taxon>
    </lineage>
</organism>
<sequence>MASASNSVFSIPELAEQILVNLDWHQLFVLQRINKTVLNTVAASKHCQQQMSLESSTECNQIPNTKINPLLLEGKKVPDPAFSVSSGVAYTSSKQGDYHSEAYAANKVAIWVANAIGLARTYRVRCSAAMESDSWRTMRIHSALRPTVTYLCGLDKPRFARFGPIATLGDVQEWALRKLEKVKSAEEEQWFDGDTLL</sequence>
<comment type="caution">
    <text evidence="1">The sequence shown here is derived from an EMBL/GenBank/DDBJ whole genome shotgun (WGS) entry which is preliminary data.</text>
</comment>
<accession>A0ACC3NWR4</accession>
<dbReference type="Proteomes" id="UP001281147">
    <property type="component" value="Unassembled WGS sequence"/>
</dbReference>
<proteinExistence type="predicted"/>
<keyword evidence="2" id="KW-1185">Reference proteome</keyword>
<name>A0ACC3NWR4_9PEZI</name>